<evidence type="ECO:0000259" key="1">
    <source>
        <dbReference type="Pfam" id="PF18735"/>
    </source>
</evidence>
<organism evidence="2 3">
    <name type="scientific">Streptomyces variabilis</name>
    <dbReference type="NCBI Taxonomy" id="67372"/>
    <lineage>
        <taxon>Bacteria</taxon>
        <taxon>Bacillati</taxon>
        <taxon>Actinomycetota</taxon>
        <taxon>Actinomycetes</taxon>
        <taxon>Kitasatosporales</taxon>
        <taxon>Streptomycetaceae</taxon>
        <taxon>Streptomyces</taxon>
        <taxon>Streptomyces griseoincarnatus group</taxon>
    </lineage>
</organism>
<accession>A0ABQ2TT40</accession>
<keyword evidence="3" id="KW-1185">Reference proteome</keyword>
<proteinExistence type="predicted"/>
<dbReference type="InterPro" id="IPR041519">
    <property type="entry name" value="HEPN_RiboL-PSP"/>
</dbReference>
<dbReference type="Proteomes" id="UP000629911">
    <property type="component" value="Unassembled WGS sequence"/>
</dbReference>
<dbReference type="Pfam" id="PF18735">
    <property type="entry name" value="HEPN_RiboL-PSP"/>
    <property type="match status" value="1"/>
</dbReference>
<name>A0ABQ2TT40_9ACTN</name>
<feature type="domain" description="RiboL-PSP-HEPN" evidence="1">
    <location>
        <begin position="2"/>
        <end position="112"/>
    </location>
</feature>
<reference evidence="3" key="1">
    <citation type="journal article" date="2019" name="Int. J. Syst. Evol. Microbiol.">
        <title>The Global Catalogue of Microorganisms (GCM) 10K type strain sequencing project: providing services to taxonomists for standard genome sequencing and annotation.</title>
        <authorList>
            <consortium name="The Broad Institute Genomics Platform"/>
            <consortium name="The Broad Institute Genome Sequencing Center for Infectious Disease"/>
            <person name="Wu L."/>
            <person name="Ma J."/>
        </authorList>
    </citation>
    <scope>NUCLEOTIDE SEQUENCE [LARGE SCALE GENOMIC DNA]</scope>
    <source>
        <strain evidence="3">JCM 4422</strain>
    </source>
</reference>
<dbReference type="EMBL" id="BMTZ01000002">
    <property type="protein sequence ID" value="GGT37514.1"/>
    <property type="molecule type" value="Genomic_DNA"/>
</dbReference>
<sequence>MHKYMCIRLSGYMEQLIFQAVCGYISSTTTGAARSFALSSFNKAPNLTPEALEKVVGRFGDAWKAEIISFLDADERRNSLGNLLAVRNKTAHGENYRGGQLNVATYKRLVDDLHSWVLLRMLA</sequence>
<evidence type="ECO:0000313" key="3">
    <source>
        <dbReference type="Proteomes" id="UP000629911"/>
    </source>
</evidence>
<comment type="caution">
    <text evidence="2">The sequence shown here is derived from an EMBL/GenBank/DDBJ whole genome shotgun (WGS) entry which is preliminary data.</text>
</comment>
<protein>
    <recommendedName>
        <fullName evidence="1">RiboL-PSP-HEPN domain-containing protein</fullName>
    </recommendedName>
</protein>
<gene>
    <name evidence="2" type="ORF">GCM10010287_07410</name>
</gene>
<evidence type="ECO:0000313" key="2">
    <source>
        <dbReference type="EMBL" id="GGT37514.1"/>
    </source>
</evidence>